<dbReference type="Proteomes" id="UP000053257">
    <property type="component" value="Unassembled WGS sequence"/>
</dbReference>
<keyword evidence="1" id="KW-1133">Transmembrane helix</keyword>
<sequence>MHHPTLLWTPSLISFSAHLVFFFSAAHYSHTVGWQLIDTLLIPTSVVVDVVCAFSVSILGINIIVLRGTTGLCAWSW</sequence>
<keyword evidence="1" id="KW-0812">Transmembrane</keyword>
<gene>
    <name evidence="2" type="ORF">PHLGIDRAFT_455954</name>
</gene>
<name>A0A0C3SF67_PHLG1</name>
<keyword evidence="3" id="KW-1185">Reference proteome</keyword>
<organism evidence="2 3">
    <name type="scientific">Phlebiopsis gigantea (strain 11061_1 CR5-6)</name>
    <name type="common">White-rot fungus</name>
    <name type="synonym">Peniophora gigantea</name>
    <dbReference type="NCBI Taxonomy" id="745531"/>
    <lineage>
        <taxon>Eukaryota</taxon>
        <taxon>Fungi</taxon>
        <taxon>Dikarya</taxon>
        <taxon>Basidiomycota</taxon>
        <taxon>Agaricomycotina</taxon>
        <taxon>Agaricomycetes</taxon>
        <taxon>Polyporales</taxon>
        <taxon>Phanerochaetaceae</taxon>
        <taxon>Phlebiopsis</taxon>
    </lineage>
</organism>
<feature type="transmembrane region" description="Helical" evidence="1">
    <location>
        <begin position="6"/>
        <end position="28"/>
    </location>
</feature>
<dbReference type="EMBL" id="KN840445">
    <property type="protein sequence ID" value="KIP11555.1"/>
    <property type="molecule type" value="Genomic_DNA"/>
</dbReference>
<evidence type="ECO:0000256" key="1">
    <source>
        <dbReference type="SAM" id="Phobius"/>
    </source>
</evidence>
<dbReference type="HOGENOM" id="CLU_2638901_0_0_1"/>
<evidence type="ECO:0000313" key="3">
    <source>
        <dbReference type="Proteomes" id="UP000053257"/>
    </source>
</evidence>
<dbReference type="AlphaFoldDB" id="A0A0C3SF67"/>
<keyword evidence="1" id="KW-0472">Membrane</keyword>
<proteinExistence type="predicted"/>
<evidence type="ECO:0000313" key="2">
    <source>
        <dbReference type="EMBL" id="KIP11555.1"/>
    </source>
</evidence>
<protein>
    <submittedName>
        <fullName evidence="2">Uncharacterized protein</fullName>
    </submittedName>
</protein>
<accession>A0A0C3SF67</accession>
<feature type="transmembrane region" description="Helical" evidence="1">
    <location>
        <begin position="40"/>
        <end position="65"/>
    </location>
</feature>
<reference evidence="2 3" key="1">
    <citation type="journal article" date="2014" name="PLoS Genet.">
        <title>Analysis of the Phlebiopsis gigantea genome, transcriptome and secretome provides insight into its pioneer colonization strategies of wood.</title>
        <authorList>
            <person name="Hori C."/>
            <person name="Ishida T."/>
            <person name="Igarashi K."/>
            <person name="Samejima M."/>
            <person name="Suzuki H."/>
            <person name="Master E."/>
            <person name="Ferreira P."/>
            <person name="Ruiz-Duenas F.J."/>
            <person name="Held B."/>
            <person name="Canessa P."/>
            <person name="Larrondo L.F."/>
            <person name="Schmoll M."/>
            <person name="Druzhinina I.S."/>
            <person name="Kubicek C.P."/>
            <person name="Gaskell J.A."/>
            <person name="Kersten P."/>
            <person name="St John F."/>
            <person name="Glasner J."/>
            <person name="Sabat G."/>
            <person name="Splinter BonDurant S."/>
            <person name="Syed K."/>
            <person name="Yadav J."/>
            <person name="Mgbeahuruike A.C."/>
            <person name="Kovalchuk A."/>
            <person name="Asiegbu F.O."/>
            <person name="Lackner G."/>
            <person name="Hoffmeister D."/>
            <person name="Rencoret J."/>
            <person name="Gutierrez A."/>
            <person name="Sun H."/>
            <person name="Lindquist E."/>
            <person name="Barry K."/>
            <person name="Riley R."/>
            <person name="Grigoriev I.V."/>
            <person name="Henrissat B."/>
            <person name="Kues U."/>
            <person name="Berka R.M."/>
            <person name="Martinez A.T."/>
            <person name="Covert S.F."/>
            <person name="Blanchette R.A."/>
            <person name="Cullen D."/>
        </authorList>
    </citation>
    <scope>NUCLEOTIDE SEQUENCE [LARGE SCALE GENOMIC DNA]</scope>
    <source>
        <strain evidence="2 3">11061_1 CR5-6</strain>
    </source>
</reference>